<gene>
    <name evidence="3" type="primary">PEBPH</name>
    <name evidence="5" type="synonym">LOC105221917</name>
</gene>
<dbReference type="InterPro" id="IPR036610">
    <property type="entry name" value="PEBP-like_sf"/>
</dbReference>
<keyword evidence="4" id="KW-1185">Reference proteome</keyword>
<dbReference type="OrthoDB" id="2506647at2759"/>
<evidence type="ECO:0000313" key="4">
    <source>
        <dbReference type="Proteomes" id="UP001652620"/>
    </source>
</evidence>
<name>A0A034WMR6_BACDO</name>
<dbReference type="KEGG" id="bdr:105221917"/>
<proteinExistence type="inferred from homology"/>
<dbReference type="Gene3D" id="3.90.280.10">
    <property type="entry name" value="PEBP-like"/>
    <property type="match status" value="1"/>
</dbReference>
<feature type="chain" id="PRO_5044537665" evidence="2">
    <location>
        <begin position="19"/>
        <end position="205"/>
    </location>
</feature>
<dbReference type="InterPro" id="IPR035810">
    <property type="entry name" value="PEBP_euk"/>
</dbReference>
<sequence length="205" mass="23244">MLNLKHLLFVSLFYMAHAADSDITKFMKHLEVIPDVIAEGPKDFLKVSYDSGVVADKGVELTPTQVKHQPKVEWNPESTNTFYTLIMTDPDAPSRAKPEMREWHHWLVVNIPGNSLDKGEVLSAYIGSGAPKDTGLHRYVFLLYKQPKKLEFTETHLTNTSAKGRENFSTKNFAEKYGLGVPVAGNFFQAQYDDYVPELYKQLGF</sequence>
<reference evidence="4" key="3">
    <citation type="submission" date="2025-05" db="UniProtKB">
        <authorList>
            <consortium name="RefSeq"/>
        </authorList>
    </citation>
    <scope>NUCLEOTIDE SEQUENCE [LARGE SCALE GENOMIC DNA]</scope>
</reference>
<dbReference type="CDD" id="cd00866">
    <property type="entry name" value="PEBP_euk"/>
    <property type="match status" value="1"/>
</dbReference>
<dbReference type="SUPFAM" id="SSF49777">
    <property type="entry name" value="PEBP-like"/>
    <property type="match status" value="1"/>
</dbReference>
<reference evidence="5" key="2">
    <citation type="submission" date="2025-04" db="UniProtKB">
        <authorList>
            <consortium name="RefSeq"/>
        </authorList>
    </citation>
    <scope>IDENTIFICATION</scope>
    <source>
        <strain evidence="5">Punador</strain>
    </source>
</reference>
<dbReference type="Pfam" id="PF01161">
    <property type="entry name" value="PBP"/>
    <property type="match status" value="1"/>
</dbReference>
<dbReference type="InterPro" id="IPR001858">
    <property type="entry name" value="Phosphatidylethanolamine-bd_CS"/>
</dbReference>
<dbReference type="PROSITE" id="PS01220">
    <property type="entry name" value="PBP"/>
    <property type="match status" value="1"/>
</dbReference>
<organism evidence="3">
    <name type="scientific">Bactrocera dorsalis</name>
    <name type="common">Oriental fruit fly</name>
    <name type="synonym">Dacus dorsalis</name>
    <dbReference type="NCBI Taxonomy" id="27457"/>
    <lineage>
        <taxon>Eukaryota</taxon>
        <taxon>Metazoa</taxon>
        <taxon>Ecdysozoa</taxon>
        <taxon>Arthropoda</taxon>
        <taxon>Hexapoda</taxon>
        <taxon>Insecta</taxon>
        <taxon>Pterygota</taxon>
        <taxon>Neoptera</taxon>
        <taxon>Endopterygota</taxon>
        <taxon>Diptera</taxon>
        <taxon>Brachycera</taxon>
        <taxon>Muscomorpha</taxon>
        <taxon>Tephritoidea</taxon>
        <taxon>Tephritidae</taxon>
        <taxon>Bactrocera</taxon>
        <taxon>Bactrocera</taxon>
    </lineage>
</organism>
<dbReference type="GeneID" id="105221917"/>
<keyword evidence="2" id="KW-0732">Signal</keyword>
<dbReference type="Proteomes" id="UP001652620">
    <property type="component" value="Chromosome 2"/>
</dbReference>
<dbReference type="MEROPS" id="I51.002"/>
<evidence type="ECO:0000313" key="5">
    <source>
        <dbReference type="RefSeq" id="XP_011197362.1"/>
    </source>
</evidence>
<dbReference type="PANTHER" id="PTHR11362">
    <property type="entry name" value="PHOSPHATIDYLETHANOLAMINE-BINDING PROTEIN"/>
    <property type="match status" value="1"/>
</dbReference>
<dbReference type="InterPro" id="IPR008914">
    <property type="entry name" value="PEBP"/>
</dbReference>
<evidence type="ECO:0000313" key="3">
    <source>
        <dbReference type="EMBL" id="JAC55944.1"/>
    </source>
</evidence>
<dbReference type="AlphaFoldDB" id="A0A034WMR6"/>
<dbReference type="EMBL" id="GAKP01003008">
    <property type="protein sequence ID" value="JAC55944.1"/>
    <property type="molecule type" value="Transcribed_RNA"/>
</dbReference>
<reference evidence="3" key="1">
    <citation type="journal article" date="2014" name="BMC Genomics">
        <title>Characterizing the developmental transcriptome of the oriental fruit fly, Bactrocera dorsalis (Diptera: Tephritidae) through comparative genomic analysis with Drosophila melanogaster utilizing modENCODE datasets.</title>
        <authorList>
            <person name="Geib S.M."/>
            <person name="Calla B."/>
            <person name="Hall B."/>
            <person name="Hou S."/>
            <person name="Manoukis N.C."/>
        </authorList>
    </citation>
    <scope>NUCLEOTIDE SEQUENCE</scope>
    <source>
        <strain evidence="3">Punador</strain>
    </source>
</reference>
<dbReference type="RefSeq" id="XP_011197362.1">
    <property type="nucleotide sequence ID" value="XM_011199060.3"/>
</dbReference>
<comment type="similarity">
    <text evidence="1">Belongs to the phosphatidylethanolamine-binding protein family.</text>
</comment>
<evidence type="ECO:0000256" key="2">
    <source>
        <dbReference type="SAM" id="SignalP"/>
    </source>
</evidence>
<dbReference type="OMA" id="FSTSKFM"/>
<accession>A0A034WMR6</accession>
<feature type="signal peptide" evidence="2">
    <location>
        <begin position="1"/>
        <end position="18"/>
    </location>
</feature>
<dbReference type="PANTHER" id="PTHR11362:SF82">
    <property type="entry name" value="PHOSPHATIDYLETHANOLAMINE-BINDING PROTEIN 4"/>
    <property type="match status" value="1"/>
</dbReference>
<protein>
    <submittedName>
        <fullName evidence="3">Phosphatidylethanolamine-binding protein-like protein F40A3.3</fullName>
    </submittedName>
    <submittedName>
        <fullName evidence="5">Protein D3</fullName>
    </submittedName>
</protein>
<dbReference type="FunFam" id="3.90.280.10:FF:000006">
    <property type="entry name" value="protein D3"/>
    <property type="match status" value="1"/>
</dbReference>
<evidence type="ECO:0000256" key="1">
    <source>
        <dbReference type="ARBA" id="ARBA00007091"/>
    </source>
</evidence>